<evidence type="ECO:0000256" key="6">
    <source>
        <dbReference type="ARBA" id="ARBA00022801"/>
    </source>
</evidence>
<evidence type="ECO:0000313" key="16">
    <source>
        <dbReference type="Proteomes" id="UP000253551"/>
    </source>
</evidence>
<evidence type="ECO:0000256" key="5">
    <source>
        <dbReference type="ARBA" id="ARBA00022692"/>
    </source>
</evidence>
<dbReference type="STRING" id="4846.A0A367JAX7"/>
<name>A0A367JAX7_RHIST</name>
<dbReference type="AlphaFoldDB" id="A0A367JAX7"/>
<dbReference type="GO" id="GO:0005886">
    <property type="term" value="C:plasma membrane"/>
    <property type="evidence" value="ECO:0007669"/>
    <property type="project" value="TreeGrafter"/>
</dbReference>
<dbReference type="Pfam" id="PF00930">
    <property type="entry name" value="DPPIV_N"/>
    <property type="match status" value="1"/>
</dbReference>
<organism evidence="15 16">
    <name type="scientific">Rhizopus stolonifer</name>
    <name type="common">Rhizopus nigricans</name>
    <dbReference type="NCBI Taxonomy" id="4846"/>
    <lineage>
        <taxon>Eukaryota</taxon>
        <taxon>Fungi</taxon>
        <taxon>Fungi incertae sedis</taxon>
        <taxon>Mucoromycota</taxon>
        <taxon>Mucoromycotina</taxon>
        <taxon>Mucoromycetes</taxon>
        <taxon>Mucorales</taxon>
        <taxon>Mucorineae</taxon>
        <taxon>Rhizopodaceae</taxon>
        <taxon>Rhizopus</taxon>
    </lineage>
</organism>
<proteinExistence type="inferred from homology"/>
<accession>A0A367JAX7</accession>
<comment type="subcellular location">
    <subcellularLocation>
        <location evidence="1">Vacuole membrane</location>
        <topology evidence="1">Single-pass type II membrane protein</topology>
    </subcellularLocation>
</comment>
<comment type="similarity">
    <text evidence="2">Belongs to the peptidase S9B family.</text>
</comment>
<sequence>MSLFAWNTQNDNYEMRDVVHLESLIEQMDGRNSLNTVHSNNSSESSISVNKEQKHDYDYEENNSFNGNEEEQSLVPNDLETTTEQQTTTAKHIDFSDLYNSSFSPQRLYIDWVQHESKDGLYTFRNPGNGDIMVQSIESDRPQLIVEGSRMKIDNNTLQIDSYDISGDGKYILMKTNVTKQWRYSSHSNAYIYDIKKMTLSPLNQQSTFNSTPSISHILWSPSGHRLAYVMNNDLYSTDLVNHTRITFDGSNTILNGVHDWVYEEEVFGNDLAIWWSPDSTHLAYLRFDETSVPDYHLQYYTQNTSYPEEMTIKYPKPGAPNPLVSLHLYSLTSHTSMMLTSNATVNATAKVSSNFKEFNISDRILTDVIWATNTSSHLLFKQTNRVQDNEITNLVTIQANETRIESTRNYIPSDEGWIDISQSMNYLSTATTTTTKTNTSQSIVSYIDVLDNGKGYMHLALVKTGGKKSKRINWLTSGKWEVIPGSITIDHQRNFLYYTSTERSHLERHLYRMQLNDKSTKICLTCPEDPEEHAYYSHTFSSHQGYYVLNLEGPGLPKTVIKKTSDEKFEKILTDNASLKELLKEFDLPRTRMTSVKSGGVDMDAMEILPPDFDATKKYPVLFCVYGGPGSQMVNYRFDLNWSTFLASKLGYIVVTVDGRGTGFKGRKYRVGVRGRLGELETIDQINAA</sequence>
<feature type="compositionally biased region" description="Low complexity" evidence="12">
    <location>
        <begin position="39"/>
        <end position="50"/>
    </location>
</feature>
<dbReference type="GO" id="GO:0006508">
    <property type="term" value="P:proteolysis"/>
    <property type="evidence" value="ECO:0007669"/>
    <property type="project" value="UniProtKB-KW"/>
</dbReference>
<dbReference type="EMBL" id="PJQM01003841">
    <property type="protein sequence ID" value="RCH86881.1"/>
    <property type="molecule type" value="Genomic_DNA"/>
</dbReference>
<keyword evidence="16" id="KW-1185">Reference proteome</keyword>
<evidence type="ECO:0000313" key="15">
    <source>
        <dbReference type="EMBL" id="RCH86881.1"/>
    </source>
</evidence>
<feature type="region of interest" description="Disordered" evidence="12">
    <location>
        <begin position="33"/>
        <end position="84"/>
    </location>
</feature>
<evidence type="ECO:0000256" key="2">
    <source>
        <dbReference type="ARBA" id="ARBA00006150"/>
    </source>
</evidence>
<evidence type="ECO:0000256" key="10">
    <source>
        <dbReference type="ARBA" id="ARBA00023136"/>
    </source>
</evidence>
<evidence type="ECO:0000259" key="13">
    <source>
        <dbReference type="Pfam" id="PF00326"/>
    </source>
</evidence>
<evidence type="ECO:0000256" key="3">
    <source>
        <dbReference type="ARBA" id="ARBA00022438"/>
    </source>
</evidence>
<evidence type="ECO:0000259" key="14">
    <source>
        <dbReference type="Pfam" id="PF00930"/>
    </source>
</evidence>
<dbReference type="PANTHER" id="PTHR11731:SF200">
    <property type="entry name" value="DIPEPTIDYL PEPTIDASE 10, ISOFORM B"/>
    <property type="match status" value="1"/>
</dbReference>
<evidence type="ECO:0000256" key="8">
    <source>
        <dbReference type="ARBA" id="ARBA00022968"/>
    </source>
</evidence>
<dbReference type="Pfam" id="PF00326">
    <property type="entry name" value="Peptidase_S9"/>
    <property type="match status" value="1"/>
</dbReference>
<evidence type="ECO:0000256" key="12">
    <source>
        <dbReference type="SAM" id="MobiDB-lite"/>
    </source>
</evidence>
<evidence type="ECO:0008006" key="17">
    <source>
        <dbReference type="Google" id="ProtNLM"/>
    </source>
</evidence>
<comment type="caution">
    <text evidence="15">The sequence shown here is derived from an EMBL/GenBank/DDBJ whole genome shotgun (WGS) entry which is preliminary data.</text>
</comment>
<keyword evidence="4" id="KW-0645">Protease</keyword>
<dbReference type="SUPFAM" id="SSF82171">
    <property type="entry name" value="DPP6 N-terminal domain-like"/>
    <property type="match status" value="1"/>
</dbReference>
<dbReference type="InterPro" id="IPR002469">
    <property type="entry name" value="Peptidase_S9B_N"/>
</dbReference>
<keyword evidence="11" id="KW-0325">Glycoprotein</keyword>
<dbReference type="Gene3D" id="2.140.10.30">
    <property type="entry name" value="Dipeptidylpeptidase IV, N-terminal domain"/>
    <property type="match status" value="1"/>
</dbReference>
<keyword evidence="10" id="KW-0472">Membrane</keyword>
<dbReference type="GO" id="GO:0005774">
    <property type="term" value="C:vacuolar membrane"/>
    <property type="evidence" value="ECO:0007669"/>
    <property type="project" value="UniProtKB-SubCell"/>
</dbReference>
<dbReference type="GO" id="GO:0008239">
    <property type="term" value="F:dipeptidyl-peptidase activity"/>
    <property type="evidence" value="ECO:0007669"/>
    <property type="project" value="TreeGrafter"/>
</dbReference>
<evidence type="ECO:0000256" key="9">
    <source>
        <dbReference type="ARBA" id="ARBA00022989"/>
    </source>
</evidence>
<dbReference type="Proteomes" id="UP000253551">
    <property type="component" value="Unassembled WGS sequence"/>
</dbReference>
<keyword evidence="3" id="KW-0031">Aminopeptidase</keyword>
<evidence type="ECO:0000256" key="4">
    <source>
        <dbReference type="ARBA" id="ARBA00022670"/>
    </source>
</evidence>
<dbReference type="PANTHER" id="PTHR11731">
    <property type="entry name" value="PROTEASE FAMILY S9B,C DIPEPTIDYL-PEPTIDASE IV-RELATED"/>
    <property type="match status" value="1"/>
</dbReference>
<keyword evidence="9" id="KW-1133">Transmembrane helix</keyword>
<dbReference type="OrthoDB" id="16520at2759"/>
<reference evidence="15 16" key="1">
    <citation type="journal article" date="2018" name="G3 (Bethesda)">
        <title>Phylogenetic and Phylogenomic Definition of Rhizopus Species.</title>
        <authorList>
            <person name="Gryganskyi A.P."/>
            <person name="Golan J."/>
            <person name="Dolatabadi S."/>
            <person name="Mondo S."/>
            <person name="Robb S."/>
            <person name="Idnurm A."/>
            <person name="Muszewska A."/>
            <person name="Steczkiewicz K."/>
            <person name="Masonjones S."/>
            <person name="Liao H.L."/>
            <person name="Gajdeczka M.T."/>
            <person name="Anike F."/>
            <person name="Vuek A."/>
            <person name="Anishchenko I.M."/>
            <person name="Voigt K."/>
            <person name="de Hoog G.S."/>
            <person name="Smith M.E."/>
            <person name="Heitman J."/>
            <person name="Vilgalys R."/>
            <person name="Stajich J.E."/>
        </authorList>
    </citation>
    <scope>NUCLEOTIDE SEQUENCE [LARGE SCALE GENOMIC DNA]</scope>
    <source>
        <strain evidence="15 16">LSU 92-RS-03</strain>
    </source>
</reference>
<feature type="domain" description="Peptidase S9 prolyl oligopeptidase catalytic" evidence="13">
    <location>
        <begin position="641"/>
        <end position="690"/>
    </location>
</feature>
<protein>
    <recommendedName>
        <fullName evidence="17">Dipeptidylpeptidase IV N-terminal domain-containing protein</fullName>
    </recommendedName>
</protein>
<feature type="domain" description="Dipeptidylpeptidase IV N-terminal" evidence="14">
    <location>
        <begin position="166"/>
        <end position="558"/>
    </location>
</feature>
<evidence type="ECO:0000256" key="11">
    <source>
        <dbReference type="ARBA" id="ARBA00023180"/>
    </source>
</evidence>
<dbReference type="Gene3D" id="3.40.50.1820">
    <property type="entry name" value="alpha/beta hydrolase"/>
    <property type="match status" value="1"/>
</dbReference>
<dbReference type="GO" id="GO:0008236">
    <property type="term" value="F:serine-type peptidase activity"/>
    <property type="evidence" value="ECO:0007669"/>
    <property type="project" value="UniProtKB-KW"/>
</dbReference>
<dbReference type="InterPro" id="IPR029058">
    <property type="entry name" value="AB_hydrolase_fold"/>
</dbReference>
<dbReference type="InterPro" id="IPR001375">
    <property type="entry name" value="Peptidase_S9_cat"/>
</dbReference>
<feature type="non-terminal residue" evidence="15">
    <location>
        <position position="690"/>
    </location>
</feature>
<keyword evidence="8" id="KW-0735">Signal-anchor</keyword>
<keyword evidence="7" id="KW-0720">Serine protease</keyword>
<evidence type="ECO:0000256" key="7">
    <source>
        <dbReference type="ARBA" id="ARBA00022825"/>
    </source>
</evidence>
<keyword evidence="5" id="KW-0812">Transmembrane</keyword>
<dbReference type="SUPFAM" id="SSF53474">
    <property type="entry name" value="alpha/beta-Hydrolases"/>
    <property type="match status" value="1"/>
</dbReference>
<evidence type="ECO:0000256" key="1">
    <source>
        <dbReference type="ARBA" id="ARBA00004576"/>
    </source>
</evidence>
<gene>
    <name evidence="15" type="ORF">CU098_002315</name>
</gene>
<dbReference type="InterPro" id="IPR050278">
    <property type="entry name" value="Serine_Prot_S9B/DPPIV"/>
</dbReference>
<keyword evidence="6" id="KW-0378">Hydrolase</keyword>
<dbReference type="GO" id="GO:0004177">
    <property type="term" value="F:aminopeptidase activity"/>
    <property type="evidence" value="ECO:0007669"/>
    <property type="project" value="UniProtKB-KW"/>
</dbReference>